<protein>
    <submittedName>
        <fullName evidence="1">Uncharacterized protein</fullName>
    </submittedName>
</protein>
<dbReference type="EMBL" id="GBXM01032812">
    <property type="protein sequence ID" value="JAH75765.1"/>
    <property type="molecule type" value="Transcribed_RNA"/>
</dbReference>
<name>A0A0E9VE97_ANGAN</name>
<accession>A0A0E9VE97</accession>
<reference evidence="1" key="2">
    <citation type="journal article" date="2015" name="Fish Shellfish Immunol.">
        <title>Early steps in the European eel (Anguilla anguilla)-Vibrio vulnificus interaction in the gills: Role of the RtxA13 toxin.</title>
        <authorList>
            <person name="Callol A."/>
            <person name="Pajuelo D."/>
            <person name="Ebbesson L."/>
            <person name="Teles M."/>
            <person name="MacKenzie S."/>
            <person name="Amaro C."/>
        </authorList>
    </citation>
    <scope>NUCLEOTIDE SEQUENCE</scope>
</reference>
<sequence length="60" mass="6564">MVKKCIDIAICSDGPRISPHLFKVCLVCSEAREHGDIQDRHGGFGTGGLVPWKQTIILES</sequence>
<proteinExistence type="predicted"/>
<reference evidence="1" key="1">
    <citation type="submission" date="2014-11" db="EMBL/GenBank/DDBJ databases">
        <authorList>
            <person name="Amaro Gonzalez C."/>
        </authorList>
    </citation>
    <scope>NUCLEOTIDE SEQUENCE</scope>
</reference>
<evidence type="ECO:0000313" key="1">
    <source>
        <dbReference type="EMBL" id="JAH75765.1"/>
    </source>
</evidence>
<organism evidence="1">
    <name type="scientific">Anguilla anguilla</name>
    <name type="common">European freshwater eel</name>
    <name type="synonym">Muraena anguilla</name>
    <dbReference type="NCBI Taxonomy" id="7936"/>
    <lineage>
        <taxon>Eukaryota</taxon>
        <taxon>Metazoa</taxon>
        <taxon>Chordata</taxon>
        <taxon>Craniata</taxon>
        <taxon>Vertebrata</taxon>
        <taxon>Euteleostomi</taxon>
        <taxon>Actinopterygii</taxon>
        <taxon>Neopterygii</taxon>
        <taxon>Teleostei</taxon>
        <taxon>Anguilliformes</taxon>
        <taxon>Anguillidae</taxon>
        <taxon>Anguilla</taxon>
    </lineage>
</organism>
<dbReference type="AlphaFoldDB" id="A0A0E9VE97"/>